<accession>A0ABV6ZTI9</accession>
<name>A0ABV6ZTI9_9PROT</name>
<dbReference type="SUPFAM" id="SSF53187">
    <property type="entry name" value="Zn-dependent exopeptidases"/>
    <property type="match status" value="1"/>
</dbReference>
<comment type="caution">
    <text evidence="1">The sequence shown here is derived from an EMBL/GenBank/DDBJ whole genome shotgun (WGS) entry which is preliminary data.</text>
</comment>
<evidence type="ECO:0000313" key="2">
    <source>
        <dbReference type="Proteomes" id="UP001595379"/>
    </source>
</evidence>
<dbReference type="RefSeq" id="WP_343163539.1">
    <property type="nucleotide sequence ID" value="NZ_JBHRSV010000001.1"/>
</dbReference>
<organism evidence="1 2">
    <name type="scientific">Hyphobacterium vulgare</name>
    <dbReference type="NCBI Taxonomy" id="1736751"/>
    <lineage>
        <taxon>Bacteria</taxon>
        <taxon>Pseudomonadati</taxon>
        <taxon>Pseudomonadota</taxon>
        <taxon>Alphaproteobacteria</taxon>
        <taxon>Maricaulales</taxon>
        <taxon>Maricaulaceae</taxon>
        <taxon>Hyphobacterium</taxon>
    </lineage>
</organism>
<dbReference type="InterPro" id="IPR007709">
    <property type="entry name" value="N-FG_amidohydro"/>
</dbReference>
<dbReference type="NCBIfam" id="TIGR02017">
    <property type="entry name" value="hutG_amidohyd"/>
    <property type="match status" value="1"/>
</dbReference>
<keyword evidence="1" id="KW-0378">Hydrolase</keyword>
<dbReference type="GO" id="GO:0050129">
    <property type="term" value="F:N-formylglutamate deformylase activity"/>
    <property type="evidence" value="ECO:0007669"/>
    <property type="project" value="UniProtKB-EC"/>
</dbReference>
<protein>
    <submittedName>
        <fullName evidence="1">N-formylglutamate deformylase</fullName>
        <ecNumber evidence="1">3.5.1.68</ecNumber>
    </submittedName>
</protein>
<dbReference type="Proteomes" id="UP001595379">
    <property type="component" value="Unassembled WGS sequence"/>
</dbReference>
<dbReference type="InterPro" id="IPR010247">
    <property type="entry name" value="HutG_amidohyd"/>
</dbReference>
<evidence type="ECO:0000313" key="1">
    <source>
        <dbReference type="EMBL" id="MFC2924751.1"/>
    </source>
</evidence>
<reference evidence="2" key="1">
    <citation type="journal article" date="2019" name="Int. J. Syst. Evol. Microbiol.">
        <title>The Global Catalogue of Microorganisms (GCM) 10K type strain sequencing project: providing services to taxonomists for standard genome sequencing and annotation.</title>
        <authorList>
            <consortium name="The Broad Institute Genomics Platform"/>
            <consortium name="The Broad Institute Genome Sequencing Center for Infectious Disease"/>
            <person name="Wu L."/>
            <person name="Ma J."/>
        </authorList>
    </citation>
    <scope>NUCLEOTIDE SEQUENCE [LARGE SCALE GENOMIC DNA]</scope>
    <source>
        <strain evidence="2">KCTC 52487</strain>
    </source>
</reference>
<dbReference type="Gene3D" id="3.40.630.40">
    <property type="entry name" value="Zn-dependent exopeptidases"/>
    <property type="match status" value="1"/>
</dbReference>
<dbReference type="EC" id="3.5.1.68" evidence="1"/>
<proteinExistence type="predicted"/>
<sequence>MSEVFSLRRGQEPLVISIPHSGTDIPDDIAARLGETARSLPDTDWFVDRLYGFAEELDATILCAKYSRYVIDLNRDPSGTSLYPGQATTGLVPVERFDGTPLYRAGAEPDEAEIEHRRSRYFDPYHRAIAEELSRVRTLHGYALLYDAHSIASVVPRLFEGELPVLNLGTNSGTTCAPEIERAAVRTILAQDEYEAVSNGRFKGGWITRSFGRPHTNVHALQMELAQRAYMDEAAKSYDEAKAAMLQPVLKSILEAAVDAAEKLHWEVSK</sequence>
<dbReference type="EMBL" id="JBHRSV010000001">
    <property type="protein sequence ID" value="MFC2924751.1"/>
    <property type="molecule type" value="Genomic_DNA"/>
</dbReference>
<gene>
    <name evidence="1" type="primary">hutG</name>
    <name evidence="1" type="ORF">ACFOOR_01385</name>
</gene>
<keyword evidence="2" id="KW-1185">Reference proteome</keyword>
<dbReference type="Pfam" id="PF05013">
    <property type="entry name" value="FGase"/>
    <property type="match status" value="1"/>
</dbReference>